<dbReference type="Gene3D" id="1.20.1250.20">
    <property type="entry name" value="MFS general substrate transporter like domains"/>
    <property type="match status" value="1"/>
</dbReference>
<evidence type="ECO:0000259" key="6">
    <source>
        <dbReference type="Pfam" id="PF06813"/>
    </source>
</evidence>
<evidence type="ECO:0000256" key="5">
    <source>
        <dbReference type="SAM" id="Phobius"/>
    </source>
</evidence>
<feature type="transmembrane region" description="Helical" evidence="5">
    <location>
        <begin position="86"/>
        <end position="104"/>
    </location>
</feature>
<dbReference type="EnsemblPlants" id="MELO3C008907.2.1">
    <property type="protein sequence ID" value="MELO3C008907.2.1"/>
    <property type="gene ID" value="MELO3C008907.2"/>
</dbReference>
<keyword evidence="4 5" id="KW-0472">Membrane</keyword>
<feature type="transmembrane region" description="Helical" evidence="5">
    <location>
        <begin position="485"/>
        <end position="508"/>
    </location>
</feature>
<name>A0A9I9CV56_CUCME</name>
<feature type="transmembrane region" description="Helical" evidence="5">
    <location>
        <begin position="151"/>
        <end position="171"/>
    </location>
</feature>
<dbReference type="InterPro" id="IPR056555">
    <property type="entry name" value="NFD4_C"/>
</dbReference>
<feature type="transmembrane region" description="Helical" evidence="5">
    <location>
        <begin position="249"/>
        <end position="268"/>
    </location>
</feature>
<dbReference type="Pfam" id="PF06813">
    <property type="entry name" value="Nodulin-like"/>
    <property type="match status" value="1"/>
</dbReference>
<evidence type="ECO:0000256" key="3">
    <source>
        <dbReference type="ARBA" id="ARBA00022989"/>
    </source>
</evidence>
<feature type="transmembrane region" description="Helical" evidence="5">
    <location>
        <begin position="183"/>
        <end position="206"/>
    </location>
</feature>
<protein>
    <recommendedName>
        <fullName evidence="9">Nodulin-like domain-containing protein</fullName>
    </recommendedName>
</protein>
<dbReference type="InterPro" id="IPR036259">
    <property type="entry name" value="MFS_trans_sf"/>
</dbReference>
<sequence length="550" mass="60230">MAEEAGAAAATGFLHKLLTGRWLMLFASLIIMAMNGSGYMFGLYSNHIKSIFGYGQSALNSISFFKDLGANLGVVSGILYEVAPPWLVLSVGAILNFFGYFMLWLAVSGRTAAPGLWLMCVYMGVAANSLSFGNTAALVTCLRNFPLHRGCLLGLLKGYIGLSGAIMTQLYHAMYGENNPEGLILMIAWLPSAISLASLPFIRHINSNNNQRNDLKPFYNLLYISLALAASLLAIIIPQTKIHFSKTDYIAVASLVILFLLLLLAIVVNQELTLHNHPPPITSILVQSSSPHLTTMSRNDHTILQVILSVDMAILFVATTCGVGGVLTVVDNVAQIGASLDYPTRSISSFVSLMSIWNFLGRVMAGYVSEFLLMKYRFPRPLMLTFVILLSCIGHIMIAFGVPNSLYFVSIITGFCLGAQLPLTATIISDLFGLKHYSTLYNVGSVSSPVGSYIFNVRVAGRVYDREGERQRNVMRKVCKGVGCYRVSFIIIIGACVFGSLLSVILVLRTRNFYKNDIYARFRKGEEIKTPVHTTTATTFSLTHQEGMKP</sequence>
<dbReference type="PANTHER" id="PTHR21576:SF80">
    <property type="entry name" value="NODULIN-LIKE DOMAIN-CONTAINING PROTEIN"/>
    <property type="match status" value="1"/>
</dbReference>
<evidence type="ECO:0000259" key="7">
    <source>
        <dbReference type="Pfam" id="PF23262"/>
    </source>
</evidence>
<feature type="domain" description="Nodulin-like" evidence="6">
    <location>
        <begin position="21"/>
        <end position="267"/>
    </location>
</feature>
<organism evidence="8">
    <name type="scientific">Cucumis melo</name>
    <name type="common">Muskmelon</name>
    <dbReference type="NCBI Taxonomy" id="3656"/>
    <lineage>
        <taxon>Eukaryota</taxon>
        <taxon>Viridiplantae</taxon>
        <taxon>Streptophyta</taxon>
        <taxon>Embryophyta</taxon>
        <taxon>Tracheophyta</taxon>
        <taxon>Spermatophyta</taxon>
        <taxon>Magnoliopsida</taxon>
        <taxon>eudicotyledons</taxon>
        <taxon>Gunneridae</taxon>
        <taxon>Pentapetalae</taxon>
        <taxon>rosids</taxon>
        <taxon>fabids</taxon>
        <taxon>Cucurbitales</taxon>
        <taxon>Cucurbitaceae</taxon>
        <taxon>Benincaseae</taxon>
        <taxon>Cucumis</taxon>
    </lineage>
</organism>
<keyword evidence="2 5" id="KW-0812">Transmembrane</keyword>
<evidence type="ECO:0000256" key="1">
    <source>
        <dbReference type="ARBA" id="ARBA00004141"/>
    </source>
</evidence>
<dbReference type="CDD" id="cd17354">
    <property type="entry name" value="MFS_Mch1p_like"/>
    <property type="match status" value="1"/>
</dbReference>
<evidence type="ECO:0000256" key="2">
    <source>
        <dbReference type="ARBA" id="ARBA00022692"/>
    </source>
</evidence>
<comment type="subcellular location">
    <subcellularLocation>
        <location evidence="1">Membrane</location>
        <topology evidence="1">Multi-pass membrane protein</topology>
    </subcellularLocation>
</comment>
<dbReference type="GO" id="GO:0016020">
    <property type="term" value="C:membrane"/>
    <property type="evidence" value="ECO:0007669"/>
    <property type="project" value="UniProtKB-SubCell"/>
</dbReference>
<feature type="domain" description="NFD4 C-terminal" evidence="7">
    <location>
        <begin position="315"/>
        <end position="514"/>
    </location>
</feature>
<proteinExistence type="predicted"/>
<feature type="transmembrane region" description="Helical" evidence="5">
    <location>
        <begin position="218"/>
        <end position="237"/>
    </location>
</feature>
<feature type="transmembrane region" description="Helical" evidence="5">
    <location>
        <begin position="22"/>
        <end position="44"/>
    </location>
</feature>
<accession>A0A9I9CV56</accession>
<dbReference type="SUPFAM" id="SSF103473">
    <property type="entry name" value="MFS general substrate transporter"/>
    <property type="match status" value="2"/>
</dbReference>
<feature type="transmembrane region" description="Helical" evidence="5">
    <location>
        <begin position="306"/>
        <end position="330"/>
    </location>
</feature>
<dbReference type="Pfam" id="PF23262">
    <property type="entry name" value="NFD4_C"/>
    <property type="match status" value="1"/>
</dbReference>
<evidence type="ECO:0000313" key="8">
    <source>
        <dbReference type="EnsemblPlants" id="MELO3C008907.2.1"/>
    </source>
</evidence>
<feature type="transmembrane region" description="Helical" evidence="5">
    <location>
        <begin position="116"/>
        <end position="139"/>
    </location>
</feature>
<dbReference type="PANTHER" id="PTHR21576">
    <property type="entry name" value="UNCHARACTERIZED NODULIN-LIKE PROTEIN"/>
    <property type="match status" value="1"/>
</dbReference>
<keyword evidence="3 5" id="KW-1133">Transmembrane helix</keyword>
<reference evidence="8" key="1">
    <citation type="submission" date="2023-03" db="UniProtKB">
        <authorList>
            <consortium name="EnsemblPlants"/>
        </authorList>
    </citation>
    <scope>IDENTIFICATION</scope>
</reference>
<dbReference type="AlphaFoldDB" id="A0A9I9CV56"/>
<evidence type="ECO:0000256" key="4">
    <source>
        <dbReference type="ARBA" id="ARBA00023136"/>
    </source>
</evidence>
<dbReference type="Gramene" id="MELO3C008907.2.1">
    <property type="protein sequence ID" value="MELO3C008907.2.1"/>
    <property type="gene ID" value="MELO3C008907.2"/>
</dbReference>
<dbReference type="InterPro" id="IPR010658">
    <property type="entry name" value="Nodulin-like"/>
</dbReference>
<feature type="transmembrane region" description="Helical" evidence="5">
    <location>
        <begin position="381"/>
        <end position="400"/>
    </location>
</feature>
<evidence type="ECO:0008006" key="9">
    <source>
        <dbReference type="Google" id="ProtNLM"/>
    </source>
</evidence>
<feature type="transmembrane region" description="Helical" evidence="5">
    <location>
        <begin position="406"/>
        <end position="428"/>
    </location>
</feature>